<comment type="caution">
    <text evidence="8">The sequence shown here is derived from an EMBL/GenBank/DDBJ whole genome shotgun (WGS) entry which is preliminary data.</text>
</comment>
<dbReference type="SUPFAM" id="SSF56801">
    <property type="entry name" value="Acetyl-CoA synthetase-like"/>
    <property type="match status" value="1"/>
</dbReference>
<organism evidence="8 9">
    <name type="scientific">Salinisphaera orenii MK-B5</name>
    <dbReference type="NCBI Taxonomy" id="856730"/>
    <lineage>
        <taxon>Bacteria</taxon>
        <taxon>Pseudomonadati</taxon>
        <taxon>Pseudomonadota</taxon>
        <taxon>Gammaproteobacteria</taxon>
        <taxon>Salinisphaerales</taxon>
        <taxon>Salinisphaeraceae</taxon>
        <taxon>Salinisphaera</taxon>
    </lineage>
</organism>
<feature type="domain" description="AMP-dependent synthetase/ligase" evidence="5">
    <location>
        <begin position="102"/>
        <end position="482"/>
    </location>
</feature>
<dbReference type="PANTHER" id="PTHR42921:SF1">
    <property type="entry name" value="ACETOACETYL-COA SYNTHETASE"/>
    <property type="match status" value="1"/>
</dbReference>
<dbReference type="GO" id="GO:0006629">
    <property type="term" value="P:lipid metabolic process"/>
    <property type="evidence" value="ECO:0007669"/>
    <property type="project" value="InterPro"/>
</dbReference>
<keyword evidence="3" id="KW-0547">Nucleotide-binding</keyword>
<dbReference type="Pfam" id="PF13193">
    <property type="entry name" value="AMP-binding_C"/>
    <property type="match status" value="1"/>
</dbReference>
<dbReference type="InterPro" id="IPR020845">
    <property type="entry name" value="AMP-binding_CS"/>
</dbReference>
<name>A0A423PNH8_9GAMM</name>
<dbReference type="Proteomes" id="UP000283993">
    <property type="component" value="Unassembled WGS sequence"/>
</dbReference>
<dbReference type="Gene3D" id="3.40.50.12780">
    <property type="entry name" value="N-terminal domain of ligase-like"/>
    <property type="match status" value="1"/>
</dbReference>
<evidence type="ECO:0000259" key="5">
    <source>
        <dbReference type="Pfam" id="PF00501"/>
    </source>
</evidence>
<dbReference type="InterPro" id="IPR005914">
    <property type="entry name" value="Acac_CoA_synth"/>
</dbReference>
<dbReference type="InterPro" id="IPR000873">
    <property type="entry name" value="AMP-dep_synth/lig_dom"/>
</dbReference>
<protein>
    <submittedName>
        <fullName evidence="8">Acetoacetyl-CoA synthetase</fullName>
    </submittedName>
</protein>
<comment type="similarity">
    <text evidence="1">Belongs to the ATP-dependent AMP-binding enzyme family.</text>
</comment>
<evidence type="ECO:0000256" key="2">
    <source>
        <dbReference type="ARBA" id="ARBA00022598"/>
    </source>
</evidence>
<evidence type="ECO:0000313" key="9">
    <source>
        <dbReference type="Proteomes" id="UP000283993"/>
    </source>
</evidence>
<feature type="domain" description="Acetyl-coenzyme A synthetase N-terminal" evidence="7">
    <location>
        <begin position="44"/>
        <end position="99"/>
    </location>
</feature>
<dbReference type="InterPro" id="IPR025110">
    <property type="entry name" value="AMP-bd_C"/>
</dbReference>
<keyword evidence="9" id="KW-1185">Reference proteome</keyword>
<dbReference type="GO" id="GO:0030729">
    <property type="term" value="F:acetoacetate-CoA ligase activity"/>
    <property type="evidence" value="ECO:0007669"/>
    <property type="project" value="InterPro"/>
</dbReference>
<dbReference type="Pfam" id="PF00501">
    <property type="entry name" value="AMP-binding"/>
    <property type="match status" value="1"/>
</dbReference>
<evidence type="ECO:0000259" key="6">
    <source>
        <dbReference type="Pfam" id="PF13193"/>
    </source>
</evidence>
<dbReference type="CDD" id="cd05943">
    <property type="entry name" value="AACS"/>
    <property type="match status" value="1"/>
</dbReference>
<dbReference type="NCBIfam" id="NF002937">
    <property type="entry name" value="PRK03584.1"/>
    <property type="match status" value="1"/>
</dbReference>
<evidence type="ECO:0000256" key="3">
    <source>
        <dbReference type="ARBA" id="ARBA00022741"/>
    </source>
</evidence>
<keyword evidence="4" id="KW-0067">ATP-binding</keyword>
<gene>
    <name evidence="8" type="ORF">SAOR_09135</name>
</gene>
<sequence length="671" mass="72626">MEENVVDSEAPVMYRPSEQAVSSSIMFDYMRWLERQGYGSFDDYAALHRWSVDALEDFWRSIWDYTGVRAERGPDRVLDTREMPGAHWFQGARLNFAENLLREAIDGDPGRTAVVGVSESRAEVRLSYGELLTQVGAMEAYLRSVGVQPGDRVAGIVANTHEPIVAMLACTSMGAIWSSASPDFGVGGLVDRFAQIEPRVLITVDGYRYGGKDFERIDHAAAVCERIPSIETVIVTANGDQTPELNSRDGFVSWDAALAAGRGAQPSFVALDFEQPVYILFSSGTTGVPKCIVHGAGGALMQHSKELLLHADIHRDDVFFYFTTCGWMMWNWLVSGLLTGATLVLYDGNPGHPDLDVLWALAEREGITHFGTSAKFLAGCRNADLAPGRDHDLSALRVLLSTGSPLLPPDFDWVYEAVRSDVLLGSISGGTDLVSSFVGCCPLLPVRRGEIQCRLLGIDAHAFNDEGEAVIDECGELVCTQPVPSMPVKFWNDPDGSRYRAAYFDTFAGVWAHGDYILFTAEGGAIIYGRSDATLNVGGIRIGTAEIYRQVEPLEAIADAMVVAQPRGEDSRIVMLVVLNPGHEFDDTLAATIRRRLREHASPRHVPGLIVPVAALPYTRSGKKVEVAVAKLLRGATVDNTGAIANPESLTDIAAIEALEIPAGGPGGAGA</sequence>
<evidence type="ECO:0000259" key="7">
    <source>
        <dbReference type="Pfam" id="PF16177"/>
    </source>
</evidence>
<dbReference type="InterPro" id="IPR045851">
    <property type="entry name" value="AMP-bd_C_sf"/>
</dbReference>
<evidence type="ECO:0000313" key="8">
    <source>
        <dbReference type="EMBL" id="ROO27140.1"/>
    </source>
</evidence>
<dbReference type="InterPro" id="IPR032387">
    <property type="entry name" value="ACAS_N"/>
</dbReference>
<accession>A0A423PNH8</accession>
<dbReference type="PANTHER" id="PTHR42921">
    <property type="entry name" value="ACETOACETYL-COA SYNTHETASE"/>
    <property type="match status" value="1"/>
</dbReference>
<dbReference type="Gene3D" id="3.30.300.30">
    <property type="match status" value="1"/>
</dbReference>
<dbReference type="Pfam" id="PF16177">
    <property type="entry name" value="ACAS_N"/>
    <property type="match status" value="1"/>
</dbReference>
<dbReference type="PROSITE" id="PS00455">
    <property type="entry name" value="AMP_BINDING"/>
    <property type="match status" value="1"/>
</dbReference>
<dbReference type="NCBIfam" id="TIGR01217">
    <property type="entry name" value="ac_ac_CoA_syn"/>
    <property type="match status" value="1"/>
</dbReference>
<feature type="domain" description="AMP-binding enzyme C-terminal" evidence="6">
    <location>
        <begin position="555"/>
        <end position="623"/>
    </location>
</feature>
<dbReference type="EMBL" id="AYKH01000015">
    <property type="protein sequence ID" value="ROO27140.1"/>
    <property type="molecule type" value="Genomic_DNA"/>
</dbReference>
<evidence type="ECO:0000256" key="1">
    <source>
        <dbReference type="ARBA" id="ARBA00006432"/>
    </source>
</evidence>
<dbReference type="AlphaFoldDB" id="A0A423PNH8"/>
<keyword evidence="2" id="KW-0436">Ligase</keyword>
<dbReference type="GO" id="GO:0005524">
    <property type="term" value="F:ATP binding"/>
    <property type="evidence" value="ECO:0007669"/>
    <property type="project" value="UniProtKB-KW"/>
</dbReference>
<dbReference type="RefSeq" id="WP_123631156.1">
    <property type="nucleotide sequence ID" value="NZ_AYKH01000015.1"/>
</dbReference>
<dbReference type="InterPro" id="IPR042099">
    <property type="entry name" value="ANL_N_sf"/>
</dbReference>
<proteinExistence type="inferred from homology"/>
<reference evidence="8 9" key="1">
    <citation type="submission" date="2013-10" db="EMBL/GenBank/DDBJ databases">
        <title>Salinisphaera orenii MK-B5 Genome Sequencing.</title>
        <authorList>
            <person name="Lai Q."/>
            <person name="Li C."/>
            <person name="Shao Z."/>
        </authorList>
    </citation>
    <scope>NUCLEOTIDE SEQUENCE [LARGE SCALE GENOMIC DNA]</scope>
    <source>
        <strain evidence="8 9">MK-B5</strain>
    </source>
</reference>
<evidence type="ECO:0000256" key="4">
    <source>
        <dbReference type="ARBA" id="ARBA00022840"/>
    </source>
</evidence>